<dbReference type="PROSITE" id="PS51257">
    <property type="entry name" value="PROKAR_LIPOPROTEIN"/>
    <property type="match status" value="1"/>
</dbReference>
<feature type="region of interest" description="Disordered" evidence="1">
    <location>
        <begin position="27"/>
        <end position="54"/>
    </location>
</feature>
<evidence type="ECO:0000313" key="4">
    <source>
        <dbReference type="Proteomes" id="UP001150266"/>
    </source>
</evidence>
<evidence type="ECO:0000313" key="3">
    <source>
        <dbReference type="EMBL" id="KAJ4490743.1"/>
    </source>
</evidence>
<proteinExistence type="predicted"/>
<feature type="signal peptide" evidence="2">
    <location>
        <begin position="1"/>
        <end position="17"/>
    </location>
</feature>
<evidence type="ECO:0000256" key="1">
    <source>
        <dbReference type="SAM" id="MobiDB-lite"/>
    </source>
</evidence>
<reference evidence="3" key="1">
    <citation type="submission" date="2022-08" db="EMBL/GenBank/DDBJ databases">
        <title>A Global Phylogenomic Analysis of the Shiitake Genus Lentinula.</title>
        <authorList>
            <consortium name="DOE Joint Genome Institute"/>
            <person name="Sierra-Patev S."/>
            <person name="Min B."/>
            <person name="Naranjo-Ortiz M."/>
            <person name="Looney B."/>
            <person name="Konkel Z."/>
            <person name="Slot J.C."/>
            <person name="Sakamoto Y."/>
            <person name="Steenwyk J.L."/>
            <person name="Rokas A."/>
            <person name="Carro J."/>
            <person name="Camarero S."/>
            <person name="Ferreira P."/>
            <person name="Molpeceres G."/>
            <person name="Ruiz-Duenas F.J."/>
            <person name="Serrano A."/>
            <person name="Henrissat B."/>
            <person name="Drula E."/>
            <person name="Hughes K.W."/>
            <person name="Mata J.L."/>
            <person name="Ishikawa N.K."/>
            <person name="Vargas-Isla R."/>
            <person name="Ushijima S."/>
            <person name="Smith C.A."/>
            <person name="Ahrendt S."/>
            <person name="Andreopoulos W."/>
            <person name="He G."/>
            <person name="Labutti K."/>
            <person name="Lipzen A."/>
            <person name="Ng V."/>
            <person name="Riley R."/>
            <person name="Sandor L."/>
            <person name="Barry K."/>
            <person name="Martinez A.T."/>
            <person name="Xiao Y."/>
            <person name="Gibbons J.G."/>
            <person name="Terashima K."/>
            <person name="Grigoriev I.V."/>
            <person name="Hibbett D.S."/>
        </authorList>
    </citation>
    <scope>NUCLEOTIDE SEQUENCE</scope>
    <source>
        <strain evidence="3">JLM2183</strain>
    </source>
</reference>
<feature type="chain" id="PRO_5040951301" evidence="2">
    <location>
        <begin position="18"/>
        <end position="200"/>
    </location>
</feature>
<keyword evidence="4" id="KW-1185">Reference proteome</keyword>
<evidence type="ECO:0000256" key="2">
    <source>
        <dbReference type="SAM" id="SignalP"/>
    </source>
</evidence>
<dbReference type="Proteomes" id="UP001150266">
    <property type="component" value="Unassembled WGS sequence"/>
</dbReference>
<name>A0A9W9AX30_9AGAR</name>
<dbReference type="OrthoDB" id="2878591at2759"/>
<keyword evidence="2" id="KW-0732">Signal</keyword>
<dbReference type="EMBL" id="JAOTPV010000001">
    <property type="protein sequence ID" value="KAJ4490743.1"/>
    <property type="molecule type" value="Genomic_DNA"/>
</dbReference>
<dbReference type="AlphaFoldDB" id="A0A9W9AX30"/>
<organism evidence="3 4">
    <name type="scientific">Lentinula aciculospora</name>
    <dbReference type="NCBI Taxonomy" id="153920"/>
    <lineage>
        <taxon>Eukaryota</taxon>
        <taxon>Fungi</taxon>
        <taxon>Dikarya</taxon>
        <taxon>Basidiomycota</taxon>
        <taxon>Agaricomycotina</taxon>
        <taxon>Agaricomycetes</taxon>
        <taxon>Agaricomycetidae</taxon>
        <taxon>Agaricales</taxon>
        <taxon>Marasmiineae</taxon>
        <taxon>Omphalotaceae</taxon>
        <taxon>Lentinula</taxon>
    </lineage>
</organism>
<protein>
    <submittedName>
        <fullName evidence="3">Uncharacterized protein</fullName>
    </submittedName>
</protein>
<accession>A0A9W9AX30</accession>
<comment type="caution">
    <text evidence="3">The sequence shown here is derived from an EMBL/GenBank/DDBJ whole genome shotgun (WGS) entry which is preliminary data.</text>
</comment>
<gene>
    <name evidence="3" type="ORF">J3R30DRAFT_3424760</name>
</gene>
<sequence>MRLVVAIFLGLLSLACAIPSTVKSNDENLVQPLRPPPPQRKESPATTGPSKAAGLNRKISMKDLEASVTILHVYFYCGKRLGTGGLLNEEADKEARNIVEGFLMNHNGLSEDLGKKVNKRKVAFMNVYRYMSVPKGSIIHFDLQPSPWASRDHPLFHATAIKVKGVKEEEDSFKGVISNDLIGYPLIGWNEPLKMPGPKS</sequence>